<dbReference type="EMBL" id="CAJOBH010223248">
    <property type="protein sequence ID" value="CAF5037465.1"/>
    <property type="molecule type" value="Genomic_DNA"/>
</dbReference>
<accession>A0A815T0L1</accession>
<dbReference type="AlphaFoldDB" id="A0A815T0L1"/>
<reference evidence="1" key="1">
    <citation type="submission" date="2021-02" db="EMBL/GenBank/DDBJ databases">
        <authorList>
            <person name="Nowell W R."/>
        </authorList>
    </citation>
    <scope>NUCLEOTIDE SEQUENCE</scope>
</reference>
<evidence type="ECO:0000313" key="1">
    <source>
        <dbReference type="EMBL" id="CAF1497945.1"/>
    </source>
</evidence>
<sequence>MSRWPDVRKWDESVIIEQFKLLKDQLTKESALELCRNAHGCGFLYELYETGHFYYEGAFQAYLTLLRAIAALVPRSSFLHIFPKYCPGCAVLEILSILCILPILENDVNALLGELLLDTHGDILNRNDIRQIAIMIRQAYKGYQGTDMGCCTAYDWKSQGYKTAYTIGVLFSSDQFCELMKSNSILGAQIAHEMLKNTDDSRWKLHELLSKYKELISDNKSDT</sequence>
<dbReference type="Proteomes" id="UP000663855">
    <property type="component" value="Unassembled WGS sequence"/>
</dbReference>
<organism evidence="1 3">
    <name type="scientific">Rotaria magnacalcarata</name>
    <dbReference type="NCBI Taxonomy" id="392030"/>
    <lineage>
        <taxon>Eukaryota</taxon>
        <taxon>Metazoa</taxon>
        <taxon>Spiralia</taxon>
        <taxon>Gnathifera</taxon>
        <taxon>Rotifera</taxon>
        <taxon>Eurotatoria</taxon>
        <taxon>Bdelloidea</taxon>
        <taxon>Philodinida</taxon>
        <taxon>Philodinidae</taxon>
        <taxon>Rotaria</taxon>
    </lineage>
</organism>
<protein>
    <submittedName>
        <fullName evidence="1">Uncharacterized protein</fullName>
    </submittedName>
</protein>
<proteinExistence type="predicted"/>
<comment type="caution">
    <text evidence="1">The sequence shown here is derived from an EMBL/GenBank/DDBJ whole genome shotgun (WGS) entry which is preliminary data.</text>
</comment>
<gene>
    <name evidence="2" type="ORF">BYL167_LOCUS56549</name>
    <name evidence="1" type="ORF">CJN711_LOCUS27079</name>
</gene>
<dbReference type="Proteomes" id="UP000681967">
    <property type="component" value="Unassembled WGS sequence"/>
</dbReference>
<evidence type="ECO:0000313" key="3">
    <source>
        <dbReference type="Proteomes" id="UP000663855"/>
    </source>
</evidence>
<evidence type="ECO:0000313" key="2">
    <source>
        <dbReference type="EMBL" id="CAF5037465.1"/>
    </source>
</evidence>
<name>A0A815T0L1_9BILA</name>
<dbReference type="EMBL" id="CAJNOV010012834">
    <property type="protein sequence ID" value="CAF1497945.1"/>
    <property type="molecule type" value="Genomic_DNA"/>
</dbReference>